<dbReference type="KEGG" id="rhi:NGR_c19910"/>
<evidence type="ECO:0000313" key="1">
    <source>
        <dbReference type="EMBL" id="ACP25754.1"/>
    </source>
</evidence>
<reference evidence="1 2" key="1">
    <citation type="journal article" date="2009" name="Appl. Environ. Microbiol.">
        <title>Rhizobium sp. strain NGR234 possesses a remarkable number of secretion systems.</title>
        <authorList>
            <person name="Schmeisser C."/>
            <person name="Liesegang H."/>
            <person name="Krysciak D."/>
            <person name="Bakkou N."/>
            <person name="Le Quere A."/>
            <person name="Wollherr A."/>
            <person name="Heinemeyer I."/>
            <person name="Morgenstern B."/>
            <person name="Pommerening-Roeser A."/>
            <person name="Flores M."/>
            <person name="Palacios R."/>
            <person name="Brenner S."/>
            <person name="Gottschalk G."/>
            <person name="Schmitz R.A."/>
            <person name="Broughton W.J."/>
            <person name="Perret X."/>
            <person name="Strittmatter A.W."/>
            <person name="Streit W.R."/>
        </authorList>
    </citation>
    <scope>NUCLEOTIDE SEQUENCE [LARGE SCALE GENOMIC DNA]</scope>
    <source>
        <strain evidence="2">NBRC 101917 / NGR234</strain>
    </source>
</reference>
<name>C3ME85_SINFN</name>
<organism evidence="1 2">
    <name type="scientific">Sinorhizobium fredii (strain NBRC 101917 / NGR234)</name>
    <dbReference type="NCBI Taxonomy" id="394"/>
    <lineage>
        <taxon>Bacteria</taxon>
        <taxon>Pseudomonadati</taxon>
        <taxon>Pseudomonadota</taxon>
        <taxon>Alphaproteobacteria</taxon>
        <taxon>Hyphomicrobiales</taxon>
        <taxon>Rhizobiaceae</taxon>
        <taxon>Sinorhizobium/Ensifer group</taxon>
        <taxon>Sinorhizobium</taxon>
    </lineage>
</organism>
<dbReference type="STRING" id="394.NGR_c19910"/>
<dbReference type="HOGENOM" id="CLU_3121956_0_0_5"/>
<gene>
    <name evidence="1" type="ordered locus">NGR_c19910</name>
</gene>
<evidence type="ECO:0000313" key="2">
    <source>
        <dbReference type="Proteomes" id="UP000001054"/>
    </source>
</evidence>
<dbReference type="EMBL" id="CP001389">
    <property type="protein sequence ID" value="ACP25754.1"/>
    <property type="molecule type" value="Genomic_DNA"/>
</dbReference>
<protein>
    <submittedName>
        <fullName evidence="1">Uncharacterized protein</fullName>
    </submittedName>
</protein>
<dbReference type="Proteomes" id="UP000001054">
    <property type="component" value="Chromosome"/>
</dbReference>
<proteinExistence type="predicted"/>
<accession>C3ME85</accession>
<sequence>MHAYNVRSVCYVWFLPDAAAAPDLWNVRPWAPGSRMPAENLKRKNDVFKR</sequence>
<dbReference type="AlphaFoldDB" id="C3ME85"/>
<keyword evidence="2" id="KW-1185">Reference proteome</keyword>